<comment type="caution">
    <text evidence="2">The sequence shown here is derived from an EMBL/GenBank/DDBJ whole genome shotgun (WGS) entry which is preliminary data.</text>
</comment>
<protein>
    <submittedName>
        <fullName evidence="2">Uncharacterized protein</fullName>
    </submittedName>
</protein>
<proteinExistence type="predicted"/>
<reference evidence="3" key="1">
    <citation type="submission" date="2018-11" db="EMBL/GenBank/DDBJ databases">
        <title>Phylogenetic, genomic, and biogeographic characterization of a novel and ubiquitous marine invertebrate-associated Rickettsiales parasite, Candidatus Marinoinvertebrata rohwerii, gen. nov., sp. nov.</title>
        <authorList>
            <person name="Klinges J.G."/>
            <person name="Rosales S.M."/>
            <person name="Mcminds R."/>
            <person name="Shaver E.C."/>
            <person name="Shantz A."/>
            <person name="Peters E.C."/>
            <person name="Burkepile D.E."/>
            <person name="Silliman B.R."/>
            <person name="Vega Thurber R.L."/>
        </authorList>
    </citation>
    <scope>NUCLEOTIDE SEQUENCE [LARGE SCALE GENOMIC DNA]</scope>
    <source>
        <strain evidence="3">a_cerv_44</strain>
    </source>
</reference>
<evidence type="ECO:0000313" key="3">
    <source>
        <dbReference type="Proteomes" id="UP000279470"/>
    </source>
</evidence>
<organism evidence="2 3">
    <name type="scientific">Candidatus Aquarickettsia rohweri</name>
    <dbReference type="NCBI Taxonomy" id="2602574"/>
    <lineage>
        <taxon>Bacteria</taxon>
        <taxon>Pseudomonadati</taxon>
        <taxon>Pseudomonadota</taxon>
        <taxon>Alphaproteobacteria</taxon>
        <taxon>Rickettsiales</taxon>
        <taxon>Candidatus Midichloriaceae</taxon>
        <taxon>Candidatus Aquarickettsia</taxon>
    </lineage>
</organism>
<accession>A0A3R9XRY1</accession>
<feature type="region of interest" description="Disordered" evidence="1">
    <location>
        <begin position="157"/>
        <end position="178"/>
    </location>
</feature>
<dbReference type="RefSeq" id="WP_126045212.1">
    <property type="nucleotide sequence ID" value="NZ_RXFM01000106.1"/>
</dbReference>
<evidence type="ECO:0000313" key="2">
    <source>
        <dbReference type="EMBL" id="RST62519.1"/>
    </source>
</evidence>
<evidence type="ECO:0000256" key="1">
    <source>
        <dbReference type="SAM" id="MobiDB-lite"/>
    </source>
</evidence>
<feature type="compositionally biased region" description="Low complexity" evidence="1">
    <location>
        <begin position="162"/>
        <end position="178"/>
    </location>
</feature>
<dbReference type="AlphaFoldDB" id="A0A3R9XRY1"/>
<sequence>MSISKFIKELDELKNLFEEIIPCIEAYRKENLTYKQKLGLIPLVIKKLEKKYGVDKIIDEVKYAIHDVLNTFHKMHQDFDNKKYMHCAIDFAKGIFELIPGLKETLPEMVSLGVEATEETNKIIATNGAILAAQSAEVAMIFIENTISATCQIIEENPYSTTPPNANQNNTNTTHDEL</sequence>
<gene>
    <name evidence="2" type="ORF">EIC27_06245</name>
</gene>
<dbReference type="Proteomes" id="UP000279470">
    <property type="component" value="Unassembled WGS sequence"/>
</dbReference>
<name>A0A3R9XRY1_9RICK</name>
<dbReference type="EMBL" id="RXFM01000106">
    <property type="protein sequence ID" value="RST62519.1"/>
    <property type="molecule type" value="Genomic_DNA"/>
</dbReference>
<keyword evidence="3" id="KW-1185">Reference proteome</keyword>